<dbReference type="AlphaFoldDB" id="A0A4P6EFP4"/>
<dbReference type="InterPro" id="IPR027417">
    <property type="entry name" value="P-loop_NTPase"/>
</dbReference>
<accession>A0A4P6EFP4</accession>
<sequence>MTSVGSESTHLVILRGDSASGKTTTALALRAKLGPKVALIHQDYFRREILSNDDRPQRSRDASILIVSAARDALNLGYDVILDGIFNLRDYSALFERLHNDHRGQTRIYQFDIGLDETIRRHAGRPLSKEFGADKIRDWYDGWQPLPWHDETRIGSDISTEDLVSSILQDLCLEQPPRLATKSE</sequence>
<dbReference type="OrthoDB" id="9781848at2"/>
<evidence type="ECO:0000313" key="1">
    <source>
        <dbReference type="EMBL" id="QAY61202.1"/>
    </source>
</evidence>
<evidence type="ECO:0000313" key="2">
    <source>
        <dbReference type="Proteomes" id="UP000293995"/>
    </source>
</evidence>
<protein>
    <recommendedName>
        <fullName evidence="3">Kinase</fullName>
    </recommendedName>
</protein>
<dbReference type="Gene3D" id="3.40.50.300">
    <property type="entry name" value="P-loop containing nucleotide triphosphate hydrolases"/>
    <property type="match status" value="1"/>
</dbReference>
<name>A0A4P6EFP4_9MICO</name>
<organism evidence="1 2">
    <name type="scientific">Microbacterium protaetiae</name>
    <dbReference type="NCBI Taxonomy" id="2509458"/>
    <lineage>
        <taxon>Bacteria</taxon>
        <taxon>Bacillati</taxon>
        <taxon>Actinomycetota</taxon>
        <taxon>Actinomycetes</taxon>
        <taxon>Micrococcales</taxon>
        <taxon>Microbacteriaceae</taxon>
        <taxon>Microbacterium</taxon>
    </lineage>
</organism>
<evidence type="ECO:0008006" key="3">
    <source>
        <dbReference type="Google" id="ProtNLM"/>
    </source>
</evidence>
<proteinExistence type="predicted"/>
<dbReference type="Pfam" id="PF13671">
    <property type="entry name" value="AAA_33"/>
    <property type="match status" value="1"/>
</dbReference>
<dbReference type="KEGG" id="mprt:ET475_15250"/>
<dbReference type="Proteomes" id="UP000293995">
    <property type="component" value="Chromosome"/>
</dbReference>
<dbReference type="RefSeq" id="WP_129392186.1">
    <property type="nucleotide sequence ID" value="NZ_CP035494.1"/>
</dbReference>
<dbReference type="SUPFAM" id="SSF52540">
    <property type="entry name" value="P-loop containing nucleoside triphosphate hydrolases"/>
    <property type="match status" value="1"/>
</dbReference>
<gene>
    <name evidence="1" type="ORF">ET475_15250</name>
</gene>
<dbReference type="EMBL" id="CP035494">
    <property type="protein sequence ID" value="QAY61202.1"/>
    <property type="molecule type" value="Genomic_DNA"/>
</dbReference>
<reference evidence="1 2" key="1">
    <citation type="submission" date="2019-01" db="EMBL/GenBank/DDBJ databases">
        <title>Genome sequencing of strain DFW100M-13.</title>
        <authorList>
            <person name="Heo J."/>
            <person name="Kim S.-J."/>
            <person name="Kim J.-S."/>
            <person name="Hong S.-B."/>
            <person name="Kwon S.-W."/>
        </authorList>
    </citation>
    <scope>NUCLEOTIDE SEQUENCE [LARGE SCALE GENOMIC DNA]</scope>
    <source>
        <strain evidence="1 2">DFW100M-13</strain>
    </source>
</reference>
<keyword evidence="2" id="KW-1185">Reference proteome</keyword>